<keyword evidence="1" id="KW-1133">Transmembrane helix</keyword>
<reference evidence="2 3" key="1">
    <citation type="journal article" date="2022" name="Nat. Ecol. Evol.">
        <title>A masculinizing supergene underlies an exaggerated male reproductive morph in a spider.</title>
        <authorList>
            <person name="Hendrickx F."/>
            <person name="De Corte Z."/>
            <person name="Sonet G."/>
            <person name="Van Belleghem S.M."/>
            <person name="Kostlbacher S."/>
            <person name="Vangestel C."/>
        </authorList>
    </citation>
    <scope>NUCLEOTIDE SEQUENCE [LARGE SCALE GENOMIC DNA]</scope>
    <source>
        <strain evidence="2">W744_W776</strain>
    </source>
</reference>
<evidence type="ECO:0000313" key="2">
    <source>
        <dbReference type="EMBL" id="KAG8178017.1"/>
    </source>
</evidence>
<keyword evidence="1" id="KW-0812">Transmembrane</keyword>
<proteinExistence type="predicted"/>
<evidence type="ECO:0000313" key="3">
    <source>
        <dbReference type="Proteomes" id="UP000827092"/>
    </source>
</evidence>
<dbReference type="EMBL" id="JAFNEN010000725">
    <property type="protein sequence ID" value="KAG8178017.1"/>
    <property type="molecule type" value="Genomic_DNA"/>
</dbReference>
<comment type="caution">
    <text evidence="2">The sequence shown here is derived from an EMBL/GenBank/DDBJ whole genome shotgun (WGS) entry which is preliminary data.</text>
</comment>
<evidence type="ECO:0000256" key="1">
    <source>
        <dbReference type="SAM" id="Phobius"/>
    </source>
</evidence>
<name>A0AAV6U0R1_9ARAC</name>
<dbReference type="Proteomes" id="UP000827092">
    <property type="component" value="Unassembled WGS sequence"/>
</dbReference>
<accession>A0AAV6U0R1</accession>
<gene>
    <name evidence="2" type="ORF">JTE90_011648</name>
</gene>
<sequence length="78" mass="9246">MYRTFCSACYVQELNDFYGNCCYSRGFKIATRHLVFGIYLSQLVVVFLQWYIDSTRLPTVKKKLSAKKMKSWETVLQE</sequence>
<keyword evidence="1" id="KW-0472">Membrane</keyword>
<protein>
    <submittedName>
        <fullName evidence="2">Uncharacterized protein</fullName>
    </submittedName>
</protein>
<dbReference type="AlphaFoldDB" id="A0AAV6U0R1"/>
<organism evidence="2 3">
    <name type="scientific">Oedothorax gibbosus</name>
    <dbReference type="NCBI Taxonomy" id="931172"/>
    <lineage>
        <taxon>Eukaryota</taxon>
        <taxon>Metazoa</taxon>
        <taxon>Ecdysozoa</taxon>
        <taxon>Arthropoda</taxon>
        <taxon>Chelicerata</taxon>
        <taxon>Arachnida</taxon>
        <taxon>Araneae</taxon>
        <taxon>Araneomorphae</taxon>
        <taxon>Entelegynae</taxon>
        <taxon>Araneoidea</taxon>
        <taxon>Linyphiidae</taxon>
        <taxon>Erigoninae</taxon>
        <taxon>Oedothorax</taxon>
    </lineage>
</organism>
<keyword evidence="3" id="KW-1185">Reference proteome</keyword>
<feature type="transmembrane region" description="Helical" evidence="1">
    <location>
        <begin position="34"/>
        <end position="52"/>
    </location>
</feature>